<evidence type="ECO:0000256" key="6">
    <source>
        <dbReference type="ARBA" id="ARBA00023180"/>
    </source>
</evidence>
<evidence type="ECO:0000313" key="9">
    <source>
        <dbReference type="Proteomes" id="UP001165065"/>
    </source>
</evidence>
<keyword evidence="9" id="KW-1185">Reference proteome</keyword>
<proteinExistence type="inferred from homology"/>
<comment type="subcellular location">
    <subcellularLocation>
        <location evidence="1">Membrane</location>
    </subcellularLocation>
</comment>
<name>A0A9W7GR08_9STRA</name>
<dbReference type="AlphaFoldDB" id="A0A9W7GR08"/>
<evidence type="ECO:0000256" key="4">
    <source>
        <dbReference type="ARBA" id="ARBA00022989"/>
    </source>
</evidence>
<keyword evidence="4 7" id="KW-1133">Transmembrane helix</keyword>
<dbReference type="GO" id="GO:0005044">
    <property type="term" value="F:scavenger receptor activity"/>
    <property type="evidence" value="ECO:0007669"/>
    <property type="project" value="TreeGrafter"/>
</dbReference>
<dbReference type="Pfam" id="PF01130">
    <property type="entry name" value="CD36"/>
    <property type="match status" value="2"/>
</dbReference>
<dbReference type="PRINTS" id="PR01609">
    <property type="entry name" value="CD36FAMILY"/>
</dbReference>
<organism evidence="8 9">
    <name type="scientific">Triparma columacea</name>
    <dbReference type="NCBI Taxonomy" id="722753"/>
    <lineage>
        <taxon>Eukaryota</taxon>
        <taxon>Sar</taxon>
        <taxon>Stramenopiles</taxon>
        <taxon>Ochrophyta</taxon>
        <taxon>Bolidophyceae</taxon>
        <taxon>Parmales</taxon>
        <taxon>Triparmaceae</taxon>
        <taxon>Triparma</taxon>
    </lineage>
</organism>
<dbReference type="InterPro" id="IPR002159">
    <property type="entry name" value="CD36_fam"/>
</dbReference>
<dbReference type="EMBL" id="BRYA01000405">
    <property type="protein sequence ID" value="GMI48528.1"/>
    <property type="molecule type" value="Genomic_DNA"/>
</dbReference>
<feature type="transmembrane region" description="Helical" evidence="7">
    <location>
        <begin position="27"/>
        <end position="47"/>
    </location>
</feature>
<protein>
    <submittedName>
        <fullName evidence="8">Uncharacterized protein</fullName>
    </submittedName>
</protein>
<evidence type="ECO:0000256" key="2">
    <source>
        <dbReference type="ARBA" id="ARBA00010532"/>
    </source>
</evidence>
<sequence length="976" mass="104774">MVAFDVETGSDRQSLVAPKKTSKARPLCILSTGLVFLSLGTFAGLFFPKFVDKKLIDASVICSKDDPDYKGWLSNKAKDAVPKYRDFFVYDITNAAEYAAGTTDVPEVHEIGPFVSRCYSESFDVEFKGSTISYRDHMYCQWEKDNARNVDDFDEYMVNDGDVKLITHMNAGYNKVLGLAMNEGAIFLQASGCSVAQIGNIANLAPDDPADTVLPCSWATKKPMNPTPGSTENDKCGCCIPGQGTATSTKMRDDTWASTAFTPFQPLYGSVDAIMPCEMLSQPKDLGAGGEINDQYPANQVAKKLHTLATYDGGIESPTTLTTTAANIPITVRTPQIVKKTVNEIAFGYPTAVLGYFLQQMVLSDTALATIKGAFAGFPLPPGAPAITLTDAQAKAYNLNNVAALPGQTLGRTTADVGKVCKDKCSLGATFNPADTNTWATALKTSRCAGYAANAEDIEDENLKYLGGINCMPYTATFVYNVAVMIERYAADGAAAAGGTAPVYANEIPTCASDLTVNDHVQPDTVTKFDYEFAKVHAFILGGGSGVNLDAELCCIAEGNHAVLGDLQGMGCLAHFSGYLNSRNTYSVEEKKTIDDLGKKIKIPTLGVDMYIAAEPVQTYKQNTGCDSDSAIGTDVQELLEYKGKTEYNAYMKPTLTLMNDIAPDPTKGVRQSKLPTPKDVEYFTAGGNPLGGVPTSIEVSGNNGGTQIKATGLSTRKWASKTFNDGMKSADSIDVYISQMSQPVTIVHKGVNNLHGIDLQRYQQTDSLLASGVENEKKGLGVIDGVAVGTYSYGFPVILSFPNFLYADSALYEAIDLFKDYEGSSKNPDPVALDKATVEEKEADYSVIVDIEPSTGKAMKGNNRLMLSLYAWGCDPTSPTSPDCALFHNLNAMTSTNPMPYARSAANALTPLMKGEVFIPTFWFDEMSEIPKDSAAAFVKLGEQMQYVDAAAVAFGMIGGTLILFGVFGLFCGRK</sequence>
<dbReference type="OrthoDB" id="192854at2759"/>
<reference evidence="9" key="1">
    <citation type="journal article" date="2023" name="Commun. Biol.">
        <title>Genome analysis of Parmales, the sister group of diatoms, reveals the evolutionary specialization of diatoms from phago-mixotrophs to photoautotrophs.</title>
        <authorList>
            <person name="Ban H."/>
            <person name="Sato S."/>
            <person name="Yoshikawa S."/>
            <person name="Yamada K."/>
            <person name="Nakamura Y."/>
            <person name="Ichinomiya M."/>
            <person name="Sato N."/>
            <person name="Blanc-Mathieu R."/>
            <person name="Endo H."/>
            <person name="Kuwata A."/>
            <person name="Ogata H."/>
        </authorList>
    </citation>
    <scope>NUCLEOTIDE SEQUENCE [LARGE SCALE GENOMIC DNA]</scope>
</reference>
<keyword evidence="5 7" id="KW-0472">Membrane</keyword>
<accession>A0A9W7GR08</accession>
<evidence type="ECO:0000256" key="7">
    <source>
        <dbReference type="SAM" id="Phobius"/>
    </source>
</evidence>
<evidence type="ECO:0000256" key="1">
    <source>
        <dbReference type="ARBA" id="ARBA00004370"/>
    </source>
</evidence>
<dbReference type="Proteomes" id="UP001165065">
    <property type="component" value="Unassembled WGS sequence"/>
</dbReference>
<gene>
    <name evidence="8" type="ORF">TrCOL_g5180</name>
</gene>
<dbReference type="GO" id="GO:0005737">
    <property type="term" value="C:cytoplasm"/>
    <property type="evidence" value="ECO:0007669"/>
    <property type="project" value="TreeGrafter"/>
</dbReference>
<evidence type="ECO:0000256" key="3">
    <source>
        <dbReference type="ARBA" id="ARBA00022692"/>
    </source>
</evidence>
<dbReference type="GO" id="GO:0016020">
    <property type="term" value="C:membrane"/>
    <property type="evidence" value="ECO:0007669"/>
    <property type="project" value="UniProtKB-SubCell"/>
</dbReference>
<comment type="similarity">
    <text evidence="2">Belongs to the CD36 family.</text>
</comment>
<keyword evidence="6" id="KW-0325">Glycoprotein</keyword>
<dbReference type="PANTHER" id="PTHR11923">
    <property type="entry name" value="SCAVENGER RECEPTOR CLASS B TYPE-1 SR-B1"/>
    <property type="match status" value="1"/>
</dbReference>
<dbReference type="PANTHER" id="PTHR11923:SF51">
    <property type="entry name" value="LYSOSOME MEMBRANE PROTEIN 2"/>
    <property type="match status" value="1"/>
</dbReference>
<comment type="caution">
    <text evidence="8">The sequence shown here is derived from an EMBL/GenBank/DDBJ whole genome shotgun (WGS) entry which is preliminary data.</text>
</comment>
<keyword evidence="3 7" id="KW-0812">Transmembrane</keyword>
<evidence type="ECO:0000313" key="8">
    <source>
        <dbReference type="EMBL" id="GMI48528.1"/>
    </source>
</evidence>
<evidence type="ECO:0000256" key="5">
    <source>
        <dbReference type="ARBA" id="ARBA00023136"/>
    </source>
</evidence>
<feature type="transmembrane region" description="Helical" evidence="7">
    <location>
        <begin position="951"/>
        <end position="973"/>
    </location>
</feature>